<dbReference type="STRING" id="204536.SULAZ_0492"/>
<dbReference type="KEGG" id="saf:SULAZ_0492"/>
<accession>C1DTP7</accession>
<keyword evidence="2" id="KW-1185">Reference proteome</keyword>
<name>C1DTP7_SULAA</name>
<organism evidence="1 2">
    <name type="scientific">Sulfurihydrogenibium azorense (strain DSM 15241 / OCM 825 / Az-Fu1)</name>
    <dbReference type="NCBI Taxonomy" id="204536"/>
    <lineage>
        <taxon>Bacteria</taxon>
        <taxon>Pseudomonadati</taxon>
        <taxon>Aquificota</taxon>
        <taxon>Aquificia</taxon>
        <taxon>Aquificales</taxon>
        <taxon>Hydrogenothermaceae</taxon>
        <taxon>Sulfurihydrogenibium</taxon>
    </lineage>
</organism>
<dbReference type="AlphaFoldDB" id="C1DTP7"/>
<dbReference type="RefSeq" id="WP_012674462.1">
    <property type="nucleotide sequence ID" value="NC_012438.1"/>
</dbReference>
<gene>
    <name evidence="1" type="ordered locus">SULAZ_0492</name>
</gene>
<evidence type="ECO:0000313" key="2">
    <source>
        <dbReference type="Proteomes" id="UP000001369"/>
    </source>
</evidence>
<protein>
    <submittedName>
        <fullName evidence="1">Uncharacterized protein</fullName>
    </submittedName>
</protein>
<evidence type="ECO:0000313" key="1">
    <source>
        <dbReference type="EMBL" id="ACN99143.1"/>
    </source>
</evidence>
<proteinExistence type="predicted"/>
<dbReference type="SUPFAM" id="SSF81593">
    <property type="entry name" value="Nucleotidyltransferase substrate binding subunit/domain"/>
    <property type="match status" value="1"/>
</dbReference>
<dbReference type="Proteomes" id="UP000001369">
    <property type="component" value="Chromosome"/>
</dbReference>
<dbReference type="OrthoDB" id="13647at2"/>
<dbReference type="EMBL" id="CP001229">
    <property type="protein sequence ID" value="ACN99143.1"/>
    <property type="molecule type" value="Genomic_DNA"/>
</dbReference>
<reference evidence="1 2" key="1">
    <citation type="journal article" date="2009" name="J. Bacteriol.">
        <title>Complete and draft genome sequences of six members of the Aquificales.</title>
        <authorList>
            <person name="Reysenbach A.L."/>
            <person name="Hamamura N."/>
            <person name="Podar M."/>
            <person name="Griffiths E."/>
            <person name="Ferreira S."/>
            <person name="Hochstein R."/>
            <person name="Heidelberg J."/>
            <person name="Johnson J."/>
            <person name="Mead D."/>
            <person name="Pohorille A."/>
            <person name="Sarmiento M."/>
            <person name="Schweighofer K."/>
            <person name="Seshadri R."/>
            <person name="Voytek M.A."/>
        </authorList>
    </citation>
    <scope>NUCLEOTIDE SEQUENCE [LARGE SCALE GENOMIC DNA]</scope>
    <source>
        <strain evidence="2">Az-Fu1 / DSM 15241 / OCM 825</strain>
    </source>
</reference>
<dbReference type="HOGENOM" id="CLU_2221851_0_0_0"/>
<dbReference type="Gene3D" id="1.20.120.330">
    <property type="entry name" value="Nucleotidyltransferases domain 2"/>
    <property type="match status" value="1"/>
</dbReference>
<sequence length="106" mass="12387">MKPELIYKQTYQESQKHLNRLKSGFNALKTRGFLPLDEEKINSILEDDFTLAILDQIVYRFSKLQDSLSKLIKSYLYMKGENVENLTMIDILHKLEKLDLGIGTSY</sequence>